<dbReference type="EMBL" id="CH474037">
    <property type="protein sequence ID" value="EDL87566.1"/>
    <property type="molecule type" value="Genomic_DNA"/>
</dbReference>
<reference evidence="1 2" key="1">
    <citation type="submission" date="2005-09" db="EMBL/GenBank/DDBJ databases">
        <authorList>
            <person name="Mural R.J."/>
            <person name="Li P.W."/>
            <person name="Adams M.D."/>
            <person name="Amanatides P.G."/>
            <person name="Baden-Tillson H."/>
            <person name="Barnstead M."/>
            <person name="Chin S.H."/>
            <person name="Dew I."/>
            <person name="Evans C.A."/>
            <person name="Ferriera S."/>
            <person name="Flanigan M."/>
            <person name="Fosler C."/>
            <person name="Glodek A."/>
            <person name="Gu Z."/>
            <person name="Holt R.A."/>
            <person name="Jennings D."/>
            <person name="Kraft C.L."/>
            <person name="Lu F."/>
            <person name="Nguyen T."/>
            <person name="Nusskern D.R."/>
            <person name="Pfannkoch C.M."/>
            <person name="Sitter C."/>
            <person name="Sutton G.G."/>
            <person name="Venter J.C."/>
            <person name="Wang Z."/>
            <person name="Woodage T."/>
            <person name="Zheng X.H."/>
            <person name="Zhong F."/>
        </authorList>
    </citation>
    <scope>NUCLEOTIDE SEQUENCE [LARGE SCALE GENOMIC DNA]</scope>
    <source>
        <strain>BN</strain>
        <strain evidence="2">Sprague-Dawley</strain>
    </source>
</reference>
<name>A6KD60_RAT</name>
<protein>
    <submittedName>
        <fullName evidence="1">RCG44274</fullName>
    </submittedName>
</protein>
<accession>A6KD60</accession>
<evidence type="ECO:0000313" key="2">
    <source>
        <dbReference type="Proteomes" id="UP000234681"/>
    </source>
</evidence>
<proteinExistence type="predicted"/>
<gene>
    <name evidence="1" type="ORF">rCG_44274</name>
</gene>
<evidence type="ECO:0000313" key="1">
    <source>
        <dbReference type="EMBL" id="EDL87566.1"/>
    </source>
</evidence>
<dbReference type="Proteomes" id="UP000234681">
    <property type="component" value="Chromosome 19"/>
</dbReference>
<sequence length="9" mass="1017">MGFNCLVSF</sequence>
<organism evidence="1 2">
    <name type="scientific">Rattus norvegicus</name>
    <name type="common">Rat</name>
    <dbReference type="NCBI Taxonomy" id="10116"/>
    <lineage>
        <taxon>Eukaryota</taxon>
        <taxon>Metazoa</taxon>
        <taxon>Chordata</taxon>
        <taxon>Craniata</taxon>
        <taxon>Vertebrata</taxon>
        <taxon>Euteleostomi</taxon>
        <taxon>Mammalia</taxon>
        <taxon>Eutheria</taxon>
        <taxon>Euarchontoglires</taxon>
        <taxon>Glires</taxon>
        <taxon>Rodentia</taxon>
        <taxon>Myomorpha</taxon>
        <taxon>Muroidea</taxon>
        <taxon>Muridae</taxon>
        <taxon>Murinae</taxon>
        <taxon>Rattus</taxon>
    </lineage>
</organism>